<dbReference type="PANTHER" id="PTHR47074:SF11">
    <property type="entry name" value="REVERSE TRANSCRIPTASE-LIKE PROTEIN"/>
    <property type="match status" value="1"/>
</dbReference>
<accession>A0A9Q0HA50</accession>
<proteinExistence type="predicted"/>
<dbReference type="CDD" id="cd06222">
    <property type="entry name" value="RNase_H_like"/>
    <property type="match status" value="1"/>
</dbReference>
<evidence type="ECO:0000313" key="2">
    <source>
        <dbReference type="EMBL" id="KAJ4960925.1"/>
    </source>
</evidence>
<dbReference type="AlphaFoldDB" id="A0A9Q0HA50"/>
<dbReference type="Gene3D" id="3.30.420.10">
    <property type="entry name" value="Ribonuclease H-like superfamily/Ribonuclease H"/>
    <property type="match status" value="1"/>
</dbReference>
<dbReference type="InterPro" id="IPR044730">
    <property type="entry name" value="RNase_H-like_dom_plant"/>
</dbReference>
<keyword evidence="3" id="KW-1185">Reference proteome</keyword>
<dbReference type="GO" id="GO:0004523">
    <property type="term" value="F:RNA-DNA hybrid ribonuclease activity"/>
    <property type="evidence" value="ECO:0007669"/>
    <property type="project" value="InterPro"/>
</dbReference>
<organism evidence="2 3">
    <name type="scientific">Protea cynaroides</name>
    <dbReference type="NCBI Taxonomy" id="273540"/>
    <lineage>
        <taxon>Eukaryota</taxon>
        <taxon>Viridiplantae</taxon>
        <taxon>Streptophyta</taxon>
        <taxon>Embryophyta</taxon>
        <taxon>Tracheophyta</taxon>
        <taxon>Spermatophyta</taxon>
        <taxon>Magnoliopsida</taxon>
        <taxon>Proteales</taxon>
        <taxon>Proteaceae</taxon>
        <taxon>Protea</taxon>
    </lineage>
</organism>
<comment type="caution">
    <text evidence="2">The sequence shown here is derived from an EMBL/GenBank/DDBJ whole genome shotgun (WGS) entry which is preliminary data.</text>
</comment>
<dbReference type="OrthoDB" id="1906820at2759"/>
<gene>
    <name evidence="2" type="ORF">NE237_020835</name>
</gene>
<evidence type="ECO:0000259" key="1">
    <source>
        <dbReference type="Pfam" id="PF13456"/>
    </source>
</evidence>
<dbReference type="InterPro" id="IPR036397">
    <property type="entry name" value="RNaseH_sf"/>
</dbReference>
<feature type="domain" description="RNase H type-1" evidence="1">
    <location>
        <begin position="153"/>
        <end position="272"/>
    </location>
</feature>
<dbReference type="InterPro" id="IPR012337">
    <property type="entry name" value="RNaseH-like_sf"/>
</dbReference>
<dbReference type="SUPFAM" id="SSF53098">
    <property type="entry name" value="Ribonuclease H-like"/>
    <property type="match status" value="1"/>
</dbReference>
<dbReference type="InterPro" id="IPR002156">
    <property type="entry name" value="RNaseH_domain"/>
</dbReference>
<dbReference type="GO" id="GO:0003676">
    <property type="term" value="F:nucleic acid binding"/>
    <property type="evidence" value="ECO:0007669"/>
    <property type="project" value="InterPro"/>
</dbReference>
<evidence type="ECO:0000313" key="3">
    <source>
        <dbReference type="Proteomes" id="UP001141806"/>
    </source>
</evidence>
<reference evidence="2" key="1">
    <citation type="journal article" date="2023" name="Plant J.">
        <title>The genome of the king protea, Protea cynaroides.</title>
        <authorList>
            <person name="Chang J."/>
            <person name="Duong T.A."/>
            <person name="Schoeman C."/>
            <person name="Ma X."/>
            <person name="Roodt D."/>
            <person name="Barker N."/>
            <person name="Li Z."/>
            <person name="Van de Peer Y."/>
            <person name="Mizrachi E."/>
        </authorList>
    </citation>
    <scope>NUCLEOTIDE SEQUENCE</scope>
    <source>
        <tissue evidence="2">Young leaves</tissue>
    </source>
</reference>
<name>A0A9Q0HA50_9MAGN</name>
<dbReference type="InterPro" id="IPR052929">
    <property type="entry name" value="RNase_H-like_EbsB-rel"/>
</dbReference>
<sequence length="273" mass="30656">MVWLLVLRCVNAKFRLTRLVTSVVVNTRLWIIFYYIARMPRAIWFGSGLSLRIPIDDSLSLPQWIKSWDYFFATSKKQARTVWSHISCLCWSIWLSSNDLYFHGKQGSPVDVIFRASKAFEEYLSITSSLKETQPARDNQSWTPPLLGFTKLNIDVSFSVEHKSGCIGFIFQDSHGNSLFAASENISAPSVLLGEALAIRAGLQSAVVHGFLNLVVESDSTELIAYLTCPSSTPPYFAQFVLEDILSLSTICNATFQCISRDANQVTHALVRK</sequence>
<protein>
    <recommendedName>
        <fullName evidence="1">RNase H type-1 domain-containing protein</fullName>
    </recommendedName>
</protein>
<dbReference type="Pfam" id="PF13456">
    <property type="entry name" value="RVT_3"/>
    <property type="match status" value="1"/>
</dbReference>
<dbReference type="PANTHER" id="PTHR47074">
    <property type="entry name" value="BNAC02G40300D PROTEIN"/>
    <property type="match status" value="1"/>
</dbReference>
<dbReference type="EMBL" id="JAMYWD010000009">
    <property type="protein sequence ID" value="KAJ4960925.1"/>
    <property type="molecule type" value="Genomic_DNA"/>
</dbReference>
<dbReference type="Proteomes" id="UP001141806">
    <property type="component" value="Unassembled WGS sequence"/>
</dbReference>